<keyword evidence="3" id="KW-0560">Oxidoreductase</keyword>
<evidence type="ECO:0000256" key="3">
    <source>
        <dbReference type="ARBA" id="ARBA00023002"/>
    </source>
</evidence>
<keyword evidence="6" id="KW-0472">Membrane</keyword>
<dbReference type="PANTHER" id="PTHR13887:SF14">
    <property type="entry name" value="DISULFIDE BOND FORMATION PROTEIN D"/>
    <property type="match status" value="1"/>
</dbReference>
<name>A0A1F6NWM7_9BACT</name>
<evidence type="ECO:0000256" key="1">
    <source>
        <dbReference type="ARBA" id="ARBA00005791"/>
    </source>
</evidence>
<evidence type="ECO:0000256" key="4">
    <source>
        <dbReference type="ARBA" id="ARBA00023157"/>
    </source>
</evidence>
<reference evidence="8 9" key="1">
    <citation type="journal article" date="2016" name="Nat. Commun.">
        <title>Thousands of microbial genomes shed light on interconnected biogeochemical processes in an aquifer system.</title>
        <authorList>
            <person name="Anantharaman K."/>
            <person name="Brown C.T."/>
            <person name="Hug L.A."/>
            <person name="Sharon I."/>
            <person name="Castelle C.J."/>
            <person name="Probst A.J."/>
            <person name="Thomas B.C."/>
            <person name="Singh A."/>
            <person name="Wilkins M.J."/>
            <person name="Karaoz U."/>
            <person name="Brodie E.L."/>
            <person name="Williams K.H."/>
            <person name="Hubbard S.S."/>
            <person name="Banfield J.F."/>
        </authorList>
    </citation>
    <scope>NUCLEOTIDE SEQUENCE [LARGE SCALE GENOMIC DNA]</scope>
</reference>
<dbReference type="EMBL" id="MFQZ01000008">
    <property type="protein sequence ID" value="OGH88044.1"/>
    <property type="molecule type" value="Genomic_DNA"/>
</dbReference>
<feature type="domain" description="Thioredoxin" evidence="7">
    <location>
        <begin position="54"/>
        <end position="254"/>
    </location>
</feature>
<dbReference type="GO" id="GO:0016491">
    <property type="term" value="F:oxidoreductase activity"/>
    <property type="evidence" value="ECO:0007669"/>
    <property type="project" value="UniProtKB-KW"/>
</dbReference>
<dbReference type="Gene3D" id="3.40.30.10">
    <property type="entry name" value="Glutaredoxin"/>
    <property type="match status" value="1"/>
</dbReference>
<keyword evidence="6" id="KW-1133">Transmembrane helix</keyword>
<accession>A0A1F6NWM7</accession>
<dbReference type="PANTHER" id="PTHR13887">
    <property type="entry name" value="GLUTATHIONE S-TRANSFERASE KAPPA"/>
    <property type="match status" value="1"/>
</dbReference>
<evidence type="ECO:0000313" key="8">
    <source>
        <dbReference type="EMBL" id="OGH88044.1"/>
    </source>
</evidence>
<evidence type="ECO:0000256" key="5">
    <source>
        <dbReference type="ARBA" id="ARBA00023284"/>
    </source>
</evidence>
<dbReference type="InterPro" id="IPR013766">
    <property type="entry name" value="Thioredoxin_domain"/>
</dbReference>
<dbReference type="SUPFAM" id="SSF52833">
    <property type="entry name" value="Thioredoxin-like"/>
    <property type="match status" value="1"/>
</dbReference>
<evidence type="ECO:0000313" key="9">
    <source>
        <dbReference type="Proteomes" id="UP000177907"/>
    </source>
</evidence>
<evidence type="ECO:0000259" key="7">
    <source>
        <dbReference type="PROSITE" id="PS51352"/>
    </source>
</evidence>
<dbReference type="PROSITE" id="PS51352">
    <property type="entry name" value="THIOREDOXIN_2"/>
    <property type="match status" value="1"/>
</dbReference>
<protein>
    <recommendedName>
        <fullName evidence="7">Thioredoxin domain-containing protein</fullName>
    </recommendedName>
</protein>
<organism evidence="8 9">
    <name type="scientific">Candidatus Magasanikbacteria bacterium RIFOXYC2_FULL_42_28</name>
    <dbReference type="NCBI Taxonomy" id="1798704"/>
    <lineage>
        <taxon>Bacteria</taxon>
        <taxon>Candidatus Magasanikiibacteriota</taxon>
    </lineage>
</organism>
<comment type="caution">
    <text evidence="8">The sequence shown here is derived from an EMBL/GenBank/DDBJ whole genome shotgun (WGS) entry which is preliminary data.</text>
</comment>
<dbReference type="AlphaFoldDB" id="A0A1F6NWM7"/>
<keyword evidence="2" id="KW-0732">Signal</keyword>
<dbReference type="Proteomes" id="UP000177907">
    <property type="component" value="Unassembled WGS sequence"/>
</dbReference>
<evidence type="ECO:0000256" key="2">
    <source>
        <dbReference type="ARBA" id="ARBA00022729"/>
    </source>
</evidence>
<keyword evidence="5" id="KW-0676">Redox-active center</keyword>
<proteinExistence type="inferred from homology"/>
<keyword evidence="4" id="KW-1015">Disulfide bond</keyword>
<comment type="similarity">
    <text evidence="1">Belongs to the thioredoxin family. DsbA subfamily.</text>
</comment>
<dbReference type="Pfam" id="PF13462">
    <property type="entry name" value="Thioredoxin_4"/>
    <property type="match status" value="1"/>
</dbReference>
<keyword evidence="6" id="KW-0812">Transmembrane</keyword>
<evidence type="ECO:0000256" key="6">
    <source>
        <dbReference type="SAM" id="Phobius"/>
    </source>
</evidence>
<dbReference type="STRING" id="1798704.A3J93_02630"/>
<sequence>MNDFFNKLSPKSALIVGLIGGVMVLCTIGFVVLLGLYWRNGNSKNIVGVGNSIPVAGAQAPSAPNQPAAPVPSGSVPPLTKADHVRGSGSVTLVEYSDIECPYCKRFHPTMLQVMNEFKGKVKWVYRHYPLSFHANAQKEAEATECANELGGNDAFWKYLDALFERTTSNGTGFALDALVSLAKELGLNESKFKTCLDSGKYAQHIQDETNSGSAAGVSGTPGTFIIGKDGQAQLIPGALPFEQIKTAIDAALR</sequence>
<dbReference type="InterPro" id="IPR036249">
    <property type="entry name" value="Thioredoxin-like_sf"/>
</dbReference>
<gene>
    <name evidence="8" type="ORF">A3J93_02630</name>
</gene>
<feature type="transmembrane region" description="Helical" evidence="6">
    <location>
        <begin position="12"/>
        <end position="38"/>
    </location>
</feature>
<dbReference type="InterPro" id="IPR012336">
    <property type="entry name" value="Thioredoxin-like_fold"/>
</dbReference>